<gene>
    <name evidence="1" type="primary">ybfG</name>
    <name evidence="1" type="ORF">P5658_02080</name>
</gene>
<proteinExistence type="predicted"/>
<protein>
    <submittedName>
        <fullName evidence="1">Glycoside hydrolase domain-containing protein</fullName>
    </submittedName>
</protein>
<dbReference type="EMBL" id="CP121756">
    <property type="protein sequence ID" value="XRL90428.1"/>
    <property type="molecule type" value="Genomic_DNA"/>
</dbReference>
<organism evidence="1 2">
    <name type="scientific">Bacillus subtilis</name>
    <dbReference type="NCBI Taxonomy" id="1423"/>
    <lineage>
        <taxon>Bacteria</taxon>
        <taxon>Bacillati</taxon>
        <taxon>Bacillota</taxon>
        <taxon>Bacilli</taxon>
        <taxon>Bacillales</taxon>
        <taxon>Bacillaceae</taxon>
        <taxon>Bacillus</taxon>
    </lineage>
</organism>
<name>A0AC62A196_BACIU</name>
<sequence length="732" mass="79271">MVDEMVLITQQWLNDTYSGKHGYNPVEESGKTGWDTIYGLTRALQIELGISEPADNFGPTTQRLFKPLKRQAPDSKPSNMNFILQGALWCKGFNPGGFTGVFYEKTENAVKEFQKAAGLTTQDGIVTTLIMKALLDMSAFKLVSGGDSRIRQIQQNLNRDYNDYIGLMPCDGLYGRDTNKALIYALQKEEGMSTSVANGFFGNGTTSLCPTLTPGDSRTGFVLIVQYALYCNGKSFDPGEFDGKYGVGVVSAVKAFQEFMCLPQTGYADMPTIKALLSSSGDTTRTASACDTATIITAEKAQTLRNNGYKTVGRYLTGNVRRSSGLTSKALTSKELAVILDAGLKVFPIYQDGGYESSYFVKDQGTRDAYSAASAARRLGFPSGTTIYFAVDFDAYDYEVTDKIIPYFQEIKSAFTKMQTFSTAPKYEIGVYGPRNICIRTSEAGLTKYSFVANMSTGFSGNLGYPMPNNWAFDQFYEGTIGSGSGSIGIDKDGFSGRDSGASNVNPPSDPLYDARLRTLTDILSTIPALENLTSLANAMFEFDTTETIFTSPELDIILSTSLLASIPSEGSPNTITITNGKPGAYITGLLGDTQTSLTASQIDSYQNLLNSLSLSVRNGYLEVYVNPTAESLNIQIKIYTPDIPVGDNVTTGLTTTITFKIKTYKGVPVTSPESELALDWPSYDQYLFPVVGVAALLLIGNMGSDLTNNKGVKVATALSAMLLAIFAYYTS</sequence>
<evidence type="ECO:0000313" key="2">
    <source>
        <dbReference type="Proteomes" id="UP001217185"/>
    </source>
</evidence>
<dbReference type="Proteomes" id="UP001217185">
    <property type="component" value="Chromosome"/>
</dbReference>
<keyword evidence="1" id="KW-0378">Hydrolase</keyword>
<accession>A0AC62A196</accession>
<evidence type="ECO:0000313" key="1">
    <source>
        <dbReference type="EMBL" id="XRL90428.1"/>
    </source>
</evidence>
<reference evidence="1" key="1">
    <citation type="submission" date="2025-02" db="EMBL/GenBank/DDBJ databases">
        <title>Complete genome sequences of 52 Bacillus and Priestia strains isolated from West-African fermentations and 26 reference strains from the DSMZ collection.</title>
        <authorList>
            <person name="Wiedenbein E.S."/>
            <person name="Canoy T.S."/>
            <person name="Hui Y."/>
            <person name="Parkouda C."/>
            <person name="Dawende C."/>
            <person name="Ametefe E."/>
            <person name="Jespersen L."/>
            <person name="Nielsen D.S."/>
        </authorList>
    </citation>
    <scope>NUCLEOTIDE SEQUENCE</scope>
    <source>
        <strain evidence="1">PRO122</strain>
    </source>
</reference>